<dbReference type="AlphaFoldDB" id="A0A0B2PE78"/>
<proteinExistence type="predicted"/>
<gene>
    <name evidence="2" type="ORF">glysoja_045476</name>
</gene>
<dbReference type="PANTHER" id="PTHR33223">
    <property type="entry name" value="CCHC-TYPE DOMAIN-CONTAINING PROTEIN"/>
    <property type="match status" value="1"/>
</dbReference>
<name>A0A0B2PE78_GLYSO</name>
<sequence>LSPLFSHRSDEPLYETWERFKSLLRRYPNHSFDDAAQLHIFYSGLKPQTKMILDASTGGTMMSMSPKEAIVIIDVIAPNDYQSHHDRAPIQRKGIMKLDTQNAILA</sequence>
<dbReference type="InterPro" id="IPR005162">
    <property type="entry name" value="Retrotrans_gag_dom"/>
</dbReference>
<organism evidence="2">
    <name type="scientific">Glycine soja</name>
    <name type="common">Wild soybean</name>
    <dbReference type="NCBI Taxonomy" id="3848"/>
    <lineage>
        <taxon>Eukaryota</taxon>
        <taxon>Viridiplantae</taxon>
        <taxon>Streptophyta</taxon>
        <taxon>Embryophyta</taxon>
        <taxon>Tracheophyta</taxon>
        <taxon>Spermatophyta</taxon>
        <taxon>Magnoliopsida</taxon>
        <taxon>eudicotyledons</taxon>
        <taxon>Gunneridae</taxon>
        <taxon>Pentapetalae</taxon>
        <taxon>rosids</taxon>
        <taxon>fabids</taxon>
        <taxon>Fabales</taxon>
        <taxon>Fabaceae</taxon>
        <taxon>Papilionoideae</taxon>
        <taxon>50 kb inversion clade</taxon>
        <taxon>NPAAA clade</taxon>
        <taxon>indigoferoid/millettioid clade</taxon>
        <taxon>Phaseoleae</taxon>
        <taxon>Glycine</taxon>
        <taxon>Glycine subgen. Soja</taxon>
    </lineage>
</organism>
<evidence type="ECO:0000259" key="1">
    <source>
        <dbReference type="Pfam" id="PF03732"/>
    </source>
</evidence>
<feature type="domain" description="Retrotransposon gag" evidence="1">
    <location>
        <begin position="9"/>
        <end position="47"/>
    </location>
</feature>
<dbReference type="PANTHER" id="PTHR33223:SF11">
    <property type="entry name" value="ELEMENT PROTEIN, PUTATIVE-RELATED"/>
    <property type="match status" value="1"/>
</dbReference>
<dbReference type="EMBL" id="KN666782">
    <property type="protein sequence ID" value="KHN07711.1"/>
    <property type="molecule type" value="Genomic_DNA"/>
</dbReference>
<accession>A0A0B2PE78</accession>
<reference evidence="2" key="1">
    <citation type="submission" date="2014-07" db="EMBL/GenBank/DDBJ databases">
        <title>Identification of a novel salt tolerance gene in wild soybean by whole-genome sequencing.</title>
        <authorList>
            <person name="Lam H.-M."/>
            <person name="Qi X."/>
            <person name="Li M.-W."/>
            <person name="Liu X."/>
            <person name="Xie M."/>
            <person name="Ni M."/>
            <person name="Xu X."/>
        </authorList>
    </citation>
    <scope>NUCLEOTIDE SEQUENCE [LARGE SCALE GENOMIC DNA]</scope>
    <source>
        <tissue evidence="2">Root</tissue>
    </source>
</reference>
<dbReference type="Pfam" id="PF03732">
    <property type="entry name" value="Retrotrans_gag"/>
    <property type="match status" value="1"/>
</dbReference>
<dbReference type="Proteomes" id="UP000053555">
    <property type="component" value="Unassembled WGS sequence"/>
</dbReference>
<feature type="non-terminal residue" evidence="2">
    <location>
        <position position="1"/>
    </location>
</feature>
<evidence type="ECO:0000313" key="2">
    <source>
        <dbReference type="EMBL" id="KHN07711.1"/>
    </source>
</evidence>
<protein>
    <recommendedName>
        <fullName evidence="1">Retrotransposon gag domain-containing protein</fullName>
    </recommendedName>
</protein>